<dbReference type="GO" id="GO:0016625">
    <property type="term" value="F:oxidoreductase activity, acting on the aldehyde or oxo group of donors, iron-sulfur protein as acceptor"/>
    <property type="evidence" value="ECO:0007669"/>
    <property type="project" value="UniProtKB-ARBA"/>
</dbReference>
<evidence type="ECO:0000313" key="4">
    <source>
        <dbReference type="EMBL" id="TKJ43033.1"/>
    </source>
</evidence>
<evidence type="ECO:0000313" key="5">
    <source>
        <dbReference type="Proteomes" id="UP000317778"/>
    </source>
</evidence>
<dbReference type="PANTHER" id="PTHR48084:SF1">
    <property type="entry name" value="2-OXOGLUTARATE SYNTHASE SUBUNIT KORB"/>
    <property type="match status" value="1"/>
</dbReference>
<dbReference type="Pfam" id="PF02775">
    <property type="entry name" value="TPP_enzyme_C"/>
    <property type="match status" value="1"/>
</dbReference>
<dbReference type="SUPFAM" id="SSF52518">
    <property type="entry name" value="Thiamin diphosphate-binding fold (THDP-binding)"/>
    <property type="match status" value="1"/>
</dbReference>
<dbReference type="GO" id="GO:0030976">
    <property type="term" value="F:thiamine pyrophosphate binding"/>
    <property type="evidence" value="ECO:0007669"/>
    <property type="project" value="InterPro"/>
</dbReference>
<dbReference type="EMBL" id="NJBO01000007">
    <property type="protein sequence ID" value="TKJ43033.1"/>
    <property type="molecule type" value="Genomic_DNA"/>
</dbReference>
<comment type="caution">
    <text evidence="4">The sequence shown here is derived from an EMBL/GenBank/DDBJ whole genome shotgun (WGS) entry which is preliminary data.</text>
</comment>
<keyword evidence="2" id="KW-0812">Transmembrane</keyword>
<dbReference type="AlphaFoldDB" id="A0A532V753"/>
<dbReference type="InterPro" id="IPR051457">
    <property type="entry name" value="2-oxoacid:Fd_oxidoreductase"/>
</dbReference>
<protein>
    <recommendedName>
        <fullName evidence="3">Thiamine pyrophosphate enzyme TPP-binding domain-containing protein</fullName>
    </recommendedName>
</protein>
<keyword evidence="1" id="KW-0560">Oxidoreductase</keyword>
<accession>A0A532V753</accession>
<feature type="domain" description="Thiamine pyrophosphate enzyme TPP-binding" evidence="3">
    <location>
        <begin position="49"/>
        <end position="196"/>
    </location>
</feature>
<evidence type="ECO:0000259" key="3">
    <source>
        <dbReference type="Pfam" id="PF02775"/>
    </source>
</evidence>
<dbReference type="InterPro" id="IPR011766">
    <property type="entry name" value="TPP_enzyme_TPP-bd"/>
</dbReference>
<feature type="transmembrane region" description="Helical" evidence="2">
    <location>
        <begin position="12"/>
        <end position="33"/>
    </location>
</feature>
<reference evidence="4 5" key="1">
    <citation type="submission" date="2017-06" db="EMBL/GenBank/DDBJ databases">
        <title>Novel microbial phyla capable of carbon fixation and sulfur reduction in deep-sea sediments.</title>
        <authorList>
            <person name="Huang J."/>
            <person name="Baker B."/>
            <person name="Wang Y."/>
        </authorList>
    </citation>
    <scope>NUCLEOTIDE SEQUENCE [LARGE SCALE GENOMIC DNA]</scope>
    <source>
        <strain evidence="4">B3_TA06</strain>
    </source>
</reference>
<keyword evidence="2" id="KW-1133">Transmembrane helix</keyword>
<organism evidence="4 5">
    <name type="scientific">candidate division TA06 bacterium B3_TA06</name>
    <dbReference type="NCBI Taxonomy" id="2012487"/>
    <lineage>
        <taxon>Bacteria</taxon>
        <taxon>Bacteria division TA06</taxon>
    </lineage>
</organism>
<gene>
    <name evidence="4" type="ORF">CEE36_05675</name>
</gene>
<keyword evidence="2" id="KW-0472">Membrane</keyword>
<dbReference type="CDD" id="cd03375">
    <property type="entry name" value="TPP_OGFOR"/>
    <property type="match status" value="1"/>
</dbReference>
<dbReference type="GO" id="GO:0045333">
    <property type="term" value="P:cellular respiration"/>
    <property type="evidence" value="ECO:0007669"/>
    <property type="project" value="UniProtKB-ARBA"/>
</dbReference>
<evidence type="ECO:0000256" key="2">
    <source>
        <dbReference type="SAM" id="Phobius"/>
    </source>
</evidence>
<dbReference type="InterPro" id="IPR029061">
    <property type="entry name" value="THDP-binding"/>
</dbReference>
<dbReference type="PANTHER" id="PTHR48084">
    <property type="entry name" value="2-OXOGLUTARATE OXIDOREDUCTASE SUBUNIT KORB-RELATED"/>
    <property type="match status" value="1"/>
</dbReference>
<evidence type="ECO:0000256" key="1">
    <source>
        <dbReference type="ARBA" id="ARBA00023002"/>
    </source>
</evidence>
<dbReference type="Proteomes" id="UP000317778">
    <property type="component" value="Unassembled WGS sequence"/>
</dbReference>
<name>A0A532V753_UNCT6</name>
<proteinExistence type="predicted"/>
<dbReference type="Gene3D" id="3.40.50.970">
    <property type="match status" value="1"/>
</dbReference>
<sequence length="270" mass="29488">MIHSYLRMDERFPHVWCPGCGIGIVFGALIHAVHELKIPKKKLLLASGIGCTSRMPGYLDADTFHVLHGRALAAATGVKLARPDMEVVVVGGDGDMLAIGGNHFIHTARRNIGMTCIVLNNYNYAMTGGQQSPTTPRDMFATTAPYGAIDDPVDACLLASGAGAAFVARTTTYNFVQLKRLIKTALARKGFRLIEVVAQCPTIFGRLNRIPAPKDLVTWIKGHTVTLEAAKKMDAKELEDKVVTGVFVDREVEGYSERYARLVKKVRNAH</sequence>